<evidence type="ECO:0000256" key="7">
    <source>
        <dbReference type="ARBA" id="ARBA00022679"/>
    </source>
</evidence>
<feature type="transmembrane region" description="Helical" evidence="13">
    <location>
        <begin position="276"/>
        <end position="294"/>
    </location>
</feature>
<comment type="pathway">
    <text evidence="2 13">Glycolipid biosynthesis; glycosylphosphatidylinositol-anchor biosynthesis.</text>
</comment>
<evidence type="ECO:0000256" key="13">
    <source>
        <dbReference type="RuleBase" id="RU365064"/>
    </source>
</evidence>
<sequence>MPLIVADYLPRLSTRTLMATSLAMRLGFLLFGIYQDAYMDLPYTDIDYFVFTDAAKFVFNGQSPYARDTYRYTPLLAWLLLPTNYWFEYGKVLFVLCDLVTGYLIIKVLDKARKDKAWSILWLWNPMVATISTRGSSESVLTIVVMLITNFTLSNQYALAGLCTGLAVHLKIYPLIYIPAILLTIDKLQPWHQPVTRTRLVFVLTSALGFGVLTALMYHIYGDEYLQEAYLYHLSRIDHRHNFSVYNLTLYFSSYQGFSSLPLFQKYGVHIEKLAFLPQLGLSMVLIPLKLANIDLVGCFFVQTFAFITFNKVITSQYFIWCLCFLPIYTANSTIKPTTTVFLLAAWIATQGLWLWNAYQLEFLGKPDIFTTGIWLSSCLFFVCNCVLLMAFANDLGAQKRAQRQKKKR</sequence>
<dbReference type="GO" id="GO:0006506">
    <property type="term" value="P:GPI anchor biosynthetic process"/>
    <property type="evidence" value="ECO:0007669"/>
    <property type="project" value="UniProtKB-KW"/>
</dbReference>
<dbReference type="EMBL" id="JAHLUX010000002">
    <property type="protein sequence ID" value="KAG7820819.1"/>
    <property type="molecule type" value="Genomic_DNA"/>
</dbReference>
<name>A0AAN6DIC3_PICAN</name>
<reference evidence="14" key="1">
    <citation type="journal article" date="2021" name="G3 (Bethesda)">
        <title>Genomic diversity, chromosomal rearrangements, and interspecies hybridization in the ogataea polymorpha species complex.</title>
        <authorList>
            <person name="Hanson S.J."/>
            <person name="Cinneide E.O."/>
            <person name="Salzberg L.I."/>
            <person name="Wolfe K.H."/>
            <person name="McGowan J."/>
            <person name="Fitzpatrick D.A."/>
            <person name="Matlin K."/>
        </authorList>
    </citation>
    <scope>NUCLEOTIDE SEQUENCE</scope>
    <source>
        <strain evidence="14">61-244</strain>
    </source>
</reference>
<keyword evidence="10 13" id="KW-1133">Transmembrane helix</keyword>
<dbReference type="GO" id="GO:0005789">
    <property type="term" value="C:endoplasmic reticulum membrane"/>
    <property type="evidence" value="ECO:0007669"/>
    <property type="project" value="UniProtKB-SubCell"/>
</dbReference>
<proteinExistence type="inferred from homology"/>
<comment type="caution">
    <text evidence="14">The sequence shown here is derived from an EMBL/GenBank/DDBJ whole genome shotgun (WGS) entry which is preliminary data.</text>
</comment>
<evidence type="ECO:0000256" key="10">
    <source>
        <dbReference type="ARBA" id="ARBA00022989"/>
    </source>
</evidence>
<evidence type="ECO:0000256" key="8">
    <source>
        <dbReference type="ARBA" id="ARBA00022692"/>
    </source>
</evidence>
<feature type="transmembrane region" description="Helical" evidence="13">
    <location>
        <begin position="86"/>
        <end position="106"/>
    </location>
</feature>
<gene>
    <name evidence="14" type="ORF">KL928_000903</name>
</gene>
<keyword evidence="7 13" id="KW-0808">Transferase</keyword>
<keyword evidence="9 13" id="KW-0256">Endoplasmic reticulum</keyword>
<evidence type="ECO:0000313" key="15">
    <source>
        <dbReference type="Proteomes" id="UP001196530"/>
    </source>
</evidence>
<feature type="transmembrane region" description="Helical" evidence="13">
    <location>
        <begin position="243"/>
        <end position="264"/>
    </location>
</feature>
<feature type="transmembrane region" description="Helical" evidence="13">
    <location>
        <begin position="341"/>
        <end position="359"/>
    </location>
</feature>
<feature type="transmembrane region" description="Helical" evidence="13">
    <location>
        <begin position="374"/>
        <end position="398"/>
    </location>
</feature>
<evidence type="ECO:0000256" key="11">
    <source>
        <dbReference type="ARBA" id="ARBA00023136"/>
    </source>
</evidence>
<feature type="transmembrane region" description="Helical" evidence="13">
    <location>
        <begin position="200"/>
        <end position="221"/>
    </location>
</feature>
<dbReference type="AlphaFoldDB" id="A0AAN6DIC3"/>
<dbReference type="EC" id="2.4.1.-" evidence="13"/>
<dbReference type="Pfam" id="PF05007">
    <property type="entry name" value="Mannosyl_trans"/>
    <property type="match status" value="1"/>
</dbReference>
<keyword evidence="11 13" id="KW-0472">Membrane</keyword>
<protein>
    <recommendedName>
        <fullName evidence="4 13">GPI mannosyltransferase 1</fullName>
        <ecNumber evidence="13">2.4.1.-</ecNumber>
    </recommendedName>
    <alternativeName>
        <fullName evidence="13">GPI mannosyltransferase I</fullName>
    </alternativeName>
</protein>
<evidence type="ECO:0000256" key="3">
    <source>
        <dbReference type="ARBA" id="ARBA00011071"/>
    </source>
</evidence>
<organism evidence="14 15">
    <name type="scientific">Pichia angusta</name>
    <name type="common">Yeast</name>
    <name type="synonym">Hansenula polymorpha</name>
    <dbReference type="NCBI Taxonomy" id="870730"/>
    <lineage>
        <taxon>Eukaryota</taxon>
        <taxon>Fungi</taxon>
        <taxon>Dikarya</taxon>
        <taxon>Ascomycota</taxon>
        <taxon>Saccharomycotina</taxon>
        <taxon>Pichiomycetes</taxon>
        <taxon>Pichiales</taxon>
        <taxon>Pichiaceae</taxon>
        <taxon>Ogataea</taxon>
    </lineage>
</organism>
<comment type="subcellular location">
    <subcellularLocation>
        <location evidence="1 13">Endoplasmic reticulum membrane</location>
        <topology evidence="1 13">Multi-pass membrane protein</topology>
    </subcellularLocation>
</comment>
<evidence type="ECO:0000256" key="9">
    <source>
        <dbReference type="ARBA" id="ARBA00022824"/>
    </source>
</evidence>
<comment type="function">
    <text evidence="12 13">Mannosyltransferase involved in glycosylphosphatidylinositol-anchor biosynthesis. Transfers the first alpha-1,4-mannose to GlcN-acyl-PI during GPI precursor assembly. Required for cell wall integrity.</text>
</comment>
<keyword evidence="6 13" id="KW-0328">Glycosyltransferase</keyword>
<dbReference type="PANTHER" id="PTHR12886:SF0">
    <property type="entry name" value="GPI MANNOSYLTRANSFERASE 1"/>
    <property type="match status" value="1"/>
</dbReference>
<dbReference type="GO" id="GO:0051751">
    <property type="term" value="F:alpha-1,4-mannosyltransferase activity"/>
    <property type="evidence" value="ECO:0007669"/>
    <property type="project" value="InterPro"/>
</dbReference>
<feature type="transmembrane region" description="Helical" evidence="13">
    <location>
        <begin position="12"/>
        <end position="34"/>
    </location>
</feature>
<keyword evidence="8 13" id="KW-0812">Transmembrane</keyword>
<dbReference type="PANTHER" id="PTHR12886">
    <property type="entry name" value="PIG-M MANNOSYLTRANSFERASE"/>
    <property type="match status" value="1"/>
</dbReference>
<dbReference type="GO" id="GO:1990529">
    <property type="term" value="C:glycosylphosphatidylinositol-mannosyltransferase I complex"/>
    <property type="evidence" value="ECO:0007669"/>
    <property type="project" value="TreeGrafter"/>
</dbReference>
<comment type="similarity">
    <text evidence="3 13">Belongs to the PIGM family.</text>
</comment>
<evidence type="ECO:0000256" key="2">
    <source>
        <dbReference type="ARBA" id="ARBA00004687"/>
    </source>
</evidence>
<evidence type="ECO:0000256" key="4">
    <source>
        <dbReference type="ARBA" id="ARBA00013797"/>
    </source>
</evidence>
<evidence type="ECO:0000256" key="5">
    <source>
        <dbReference type="ARBA" id="ARBA00022502"/>
    </source>
</evidence>
<dbReference type="InterPro" id="IPR007704">
    <property type="entry name" value="PIG-M"/>
</dbReference>
<dbReference type="Proteomes" id="UP001196530">
    <property type="component" value="Unassembled WGS sequence"/>
</dbReference>
<evidence type="ECO:0000256" key="12">
    <source>
        <dbReference type="ARBA" id="ARBA00025399"/>
    </source>
</evidence>
<evidence type="ECO:0000256" key="6">
    <source>
        <dbReference type="ARBA" id="ARBA00022676"/>
    </source>
</evidence>
<accession>A0AAN6DIC3</accession>
<dbReference type="GO" id="GO:0004376">
    <property type="term" value="F:GPI mannosyltransferase activity"/>
    <property type="evidence" value="ECO:0007669"/>
    <property type="project" value="InterPro"/>
</dbReference>
<dbReference type="RefSeq" id="XP_043061362.1">
    <property type="nucleotide sequence ID" value="XM_043206650.1"/>
</dbReference>
<evidence type="ECO:0000256" key="1">
    <source>
        <dbReference type="ARBA" id="ARBA00004477"/>
    </source>
</evidence>
<dbReference type="GeneID" id="66124954"/>
<keyword evidence="5 13" id="KW-0337">GPI-anchor biosynthesis</keyword>
<evidence type="ECO:0000313" key="14">
    <source>
        <dbReference type="EMBL" id="KAG7820819.1"/>
    </source>
</evidence>